<proteinExistence type="predicted"/>
<dbReference type="Proteomes" id="UP000626109">
    <property type="component" value="Unassembled WGS sequence"/>
</dbReference>
<organism evidence="1 2">
    <name type="scientific">Polarella glacialis</name>
    <name type="common">Dinoflagellate</name>
    <dbReference type="NCBI Taxonomy" id="89957"/>
    <lineage>
        <taxon>Eukaryota</taxon>
        <taxon>Sar</taxon>
        <taxon>Alveolata</taxon>
        <taxon>Dinophyceae</taxon>
        <taxon>Suessiales</taxon>
        <taxon>Suessiaceae</taxon>
        <taxon>Polarella</taxon>
    </lineage>
</organism>
<sequence>MACKPDPLTNGYGSITCGFVHDVVIAKGYLIEPPAPASGCSDEKSLVAHRPIIIGSCHNRYDDTGLVGMKAACDGQKVVMNKYAAFDCNGWNGVLQFRGYMCTRIQ</sequence>
<reference evidence="1" key="1">
    <citation type="submission" date="2021-02" db="EMBL/GenBank/DDBJ databases">
        <authorList>
            <person name="Dougan E. K."/>
            <person name="Rhodes N."/>
            <person name="Thang M."/>
            <person name="Chan C."/>
        </authorList>
    </citation>
    <scope>NUCLEOTIDE SEQUENCE</scope>
</reference>
<comment type="caution">
    <text evidence="1">The sequence shown here is derived from an EMBL/GenBank/DDBJ whole genome shotgun (WGS) entry which is preliminary data.</text>
</comment>
<gene>
    <name evidence="1" type="ORF">PGLA2088_LOCUS22201</name>
</gene>
<dbReference type="AlphaFoldDB" id="A0A813JG24"/>
<accession>A0A813JG24</accession>
<evidence type="ECO:0000313" key="2">
    <source>
        <dbReference type="Proteomes" id="UP000626109"/>
    </source>
</evidence>
<evidence type="ECO:0000313" key="1">
    <source>
        <dbReference type="EMBL" id="CAE8680951.1"/>
    </source>
</evidence>
<name>A0A813JG24_POLGL</name>
<dbReference type="EMBL" id="CAJNNW010025909">
    <property type="protein sequence ID" value="CAE8680951.1"/>
    <property type="molecule type" value="Genomic_DNA"/>
</dbReference>
<protein>
    <submittedName>
        <fullName evidence="1">Uncharacterized protein</fullName>
    </submittedName>
</protein>